<dbReference type="Proteomes" id="UP000664991">
    <property type="component" value="Unassembled WGS sequence"/>
</dbReference>
<reference evidence="2 3" key="1">
    <citation type="submission" date="2020-12" db="EMBL/GenBank/DDBJ databases">
        <title>De novo assembly of Tibetan sheep genome.</title>
        <authorList>
            <person name="Li X."/>
        </authorList>
    </citation>
    <scope>NUCLEOTIDE SEQUENCE [LARGE SCALE GENOMIC DNA]</scope>
    <source>
        <tissue evidence="2">Heart</tissue>
    </source>
</reference>
<dbReference type="AlphaFoldDB" id="A0A836AG24"/>
<organism evidence="2 3">
    <name type="scientific">Ovis aries</name>
    <name type="common">Sheep</name>
    <dbReference type="NCBI Taxonomy" id="9940"/>
    <lineage>
        <taxon>Eukaryota</taxon>
        <taxon>Metazoa</taxon>
        <taxon>Chordata</taxon>
        <taxon>Craniata</taxon>
        <taxon>Vertebrata</taxon>
        <taxon>Euteleostomi</taxon>
        <taxon>Mammalia</taxon>
        <taxon>Eutheria</taxon>
        <taxon>Laurasiatheria</taxon>
        <taxon>Artiodactyla</taxon>
        <taxon>Ruminantia</taxon>
        <taxon>Pecora</taxon>
        <taxon>Bovidae</taxon>
        <taxon>Caprinae</taxon>
        <taxon>Ovis</taxon>
    </lineage>
</organism>
<evidence type="ECO:0000256" key="1">
    <source>
        <dbReference type="SAM" id="MobiDB-lite"/>
    </source>
</evidence>
<accession>A0A836AG24</accession>
<feature type="region of interest" description="Disordered" evidence="1">
    <location>
        <begin position="80"/>
        <end position="105"/>
    </location>
</feature>
<evidence type="ECO:0000313" key="2">
    <source>
        <dbReference type="EMBL" id="KAG5215170.1"/>
    </source>
</evidence>
<feature type="compositionally biased region" description="Low complexity" evidence="1">
    <location>
        <begin position="137"/>
        <end position="148"/>
    </location>
</feature>
<name>A0A836AG24_SHEEP</name>
<dbReference type="EMBL" id="JAEMGP010000001">
    <property type="protein sequence ID" value="KAG5215170.1"/>
    <property type="molecule type" value="Genomic_DNA"/>
</dbReference>
<gene>
    <name evidence="2" type="ORF">JEQ12_000746</name>
</gene>
<feature type="region of interest" description="Disordered" evidence="1">
    <location>
        <begin position="233"/>
        <end position="269"/>
    </location>
</feature>
<feature type="region of interest" description="Disordered" evidence="1">
    <location>
        <begin position="124"/>
        <end position="168"/>
    </location>
</feature>
<evidence type="ECO:0000313" key="3">
    <source>
        <dbReference type="Proteomes" id="UP000664991"/>
    </source>
</evidence>
<proteinExistence type="predicted"/>
<protein>
    <submittedName>
        <fullName evidence="2">Uncharacterized protein</fullName>
    </submittedName>
</protein>
<sequence>MAAQRQLLKEESALGNDSDNCFLGHLGLETSVGGRTRRDNGHEEEMKDLEVCEKRNKQHVVYTGENIKAAIFPSVTSVHPASPATLPTNPPEARSSPCLNPPQPLCPLRSTVERGRILEPGYLGSSGQWDMMRPQKGSISGDLSSGSSKYQLHSKPTDQTRSGPQNPDFSSIRNLFIRCLLTTVPWSCDWHVLEPEGLGPAKEALGPCALPPPAQQSRSETCCSELHTSVDHGEVGNEPVASPQDPAALPVNGHRRPGPAAKGRSDRSTATPCRVTLGLESNVDVSPLALKIVWAFSVTRI</sequence>
<comment type="caution">
    <text evidence="2">The sequence shown here is derived from an EMBL/GenBank/DDBJ whole genome shotgun (WGS) entry which is preliminary data.</text>
</comment>
<feature type="compositionally biased region" description="Polar residues" evidence="1">
    <location>
        <begin position="157"/>
        <end position="168"/>
    </location>
</feature>